<dbReference type="Proteomes" id="UP000481153">
    <property type="component" value="Unassembled WGS sequence"/>
</dbReference>
<feature type="domain" description="EamA" evidence="9">
    <location>
        <begin position="5"/>
        <end position="138"/>
    </location>
</feature>
<feature type="transmembrane region" description="Helical" evidence="8">
    <location>
        <begin position="95"/>
        <end position="118"/>
    </location>
</feature>
<feature type="transmembrane region" description="Helical" evidence="8">
    <location>
        <begin position="125"/>
        <end position="144"/>
    </location>
</feature>
<keyword evidence="5 8" id="KW-0812">Transmembrane</keyword>
<keyword evidence="3" id="KW-0813">Transport</keyword>
<feature type="transmembrane region" description="Helical" evidence="8">
    <location>
        <begin position="241"/>
        <end position="259"/>
    </location>
</feature>
<name>A0A6G0WSI5_9STRA</name>
<keyword evidence="11" id="KW-1185">Reference proteome</keyword>
<dbReference type="VEuPathDB" id="FungiDB:AeMF1_006624"/>
<comment type="similarity">
    <text evidence="2">Belongs to the EamA transporter family.</text>
</comment>
<evidence type="ECO:0000256" key="5">
    <source>
        <dbReference type="ARBA" id="ARBA00022692"/>
    </source>
</evidence>
<evidence type="ECO:0000256" key="2">
    <source>
        <dbReference type="ARBA" id="ARBA00007362"/>
    </source>
</evidence>
<evidence type="ECO:0000256" key="3">
    <source>
        <dbReference type="ARBA" id="ARBA00022448"/>
    </source>
</evidence>
<feature type="transmembrane region" description="Helical" evidence="8">
    <location>
        <begin position="69"/>
        <end position="89"/>
    </location>
</feature>
<dbReference type="InterPro" id="IPR000620">
    <property type="entry name" value="EamA_dom"/>
</dbReference>
<protein>
    <recommendedName>
        <fullName evidence="9">EamA domain-containing protein</fullName>
    </recommendedName>
</protein>
<feature type="transmembrane region" description="Helical" evidence="8">
    <location>
        <begin position="40"/>
        <end position="57"/>
    </location>
</feature>
<dbReference type="SUPFAM" id="SSF103481">
    <property type="entry name" value="Multidrug resistance efflux transporter EmrE"/>
    <property type="match status" value="2"/>
</dbReference>
<dbReference type="EMBL" id="VJMJ01000154">
    <property type="protein sequence ID" value="KAF0730396.1"/>
    <property type="molecule type" value="Genomic_DNA"/>
</dbReference>
<evidence type="ECO:0000256" key="7">
    <source>
        <dbReference type="ARBA" id="ARBA00023136"/>
    </source>
</evidence>
<organism evidence="10 11">
    <name type="scientific">Aphanomyces euteiches</name>
    <dbReference type="NCBI Taxonomy" id="100861"/>
    <lineage>
        <taxon>Eukaryota</taxon>
        <taxon>Sar</taxon>
        <taxon>Stramenopiles</taxon>
        <taxon>Oomycota</taxon>
        <taxon>Saprolegniomycetes</taxon>
        <taxon>Saprolegniales</taxon>
        <taxon>Verrucalvaceae</taxon>
        <taxon>Aphanomyces</taxon>
    </lineage>
</organism>
<dbReference type="AlphaFoldDB" id="A0A6G0WSI5"/>
<feature type="transmembrane region" description="Helical" evidence="8">
    <location>
        <begin position="150"/>
        <end position="169"/>
    </location>
</feature>
<dbReference type="NCBIfam" id="TIGR00688">
    <property type="entry name" value="rarD"/>
    <property type="match status" value="1"/>
</dbReference>
<dbReference type="PANTHER" id="PTHR22911:SF137">
    <property type="entry name" value="SOLUTE CARRIER FAMILY 35 MEMBER G2-RELATED"/>
    <property type="match status" value="1"/>
</dbReference>
<evidence type="ECO:0000256" key="6">
    <source>
        <dbReference type="ARBA" id="ARBA00022989"/>
    </source>
</evidence>
<evidence type="ECO:0000259" key="9">
    <source>
        <dbReference type="Pfam" id="PF00892"/>
    </source>
</evidence>
<sequence length="332" mass="36210">MSANVGVLCASLAFVIYGVYPIYFKQLEDVSPLQMTCHRVVWTFVFVLPLFVWRVEWKSFRQTAIKPKVLGQYVVAAAAVVGMWFAFFWGVSNDFIVETSLGFFMNPILSVLLAVIVLKERLRSWQWVSIALAAAGVLEIAIAYGRFPWLAITIGVLLAVYGFVISTALLNPIESVTVEMIIVVVPALCVLIVSEAQGTGAFGHVSGSQNALMVLSGPVALIPLLLFAHAAHLISFSLLGLLQYIDPILTFIIGVAIYHESFERSKMIGFILVWCGLLIYVVESFVMQRLTSPAVPNDREVASKVEGIQGSPSSSCGGFQAVDDVAVTVAER</sequence>
<keyword evidence="6 8" id="KW-1133">Transmembrane helix</keyword>
<evidence type="ECO:0000256" key="8">
    <source>
        <dbReference type="SAM" id="Phobius"/>
    </source>
</evidence>
<proteinExistence type="inferred from homology"/>
<feature type="domain" description="EamA" evidence="9">
    <location>
        <begin position="150"/>
        <end position="280"/>
    </location>
</feature>
<keyword evidence="4" id="KW-1003">Cell membrane</keyword>
<evidence type="ECO:0000313" key="10">
    <source>
        <dbReference type="EMBL" id="KAF0730396.1"/>
    </source>
</evidence>
<keyword evidence="7 8" id="KW-0472">Membrane</keyword>
<dbReference type="GO" id="GO:0005886">
    <property type="term" value="C:plasma membrane"/>
    <property type="evidence" value="ECO:0007669"/>
    <property type="project" value="UniProtKB-SubCell"/>
</dbReference>
<accession>A0A6G0WSI5</accession>
<feature type="transmembrane region" description="Helical" evidence="8">
    <location>
        <begin position="176"/>
        <end position="193"/>
    </location>
</feature>
<dbReference type="Pfam" id="PF00892">
    <property type="entry name" value="EamA"/>
    <property type="match status" value="2"/>
</dbReference>
<gene>
    <name evidence="10" type="ORF">Ae201684_012098</name>
</gene>
<dbReference type="InterPro" id="IPR004626">
    <property type="entry name" value="RarD"/>
</dbReference>
<evidence type="ECO:0000256" key="4">
    <source>
        <dbReference type="ARBA" id="ARBA00022475"/>
    </source>
</evidence>
<evidence type="ECO:0000313" key="11">
    <source>
        <dbReference type="Proteomes" id="UP000481153"/>
    </source>
</evidence>
<comment type="caution">
    <text evidence="10">The sequence shown here is derived from an EMBL/GenBank/DDBJ whole genome shotgun (WGS) entry which is preliminary data.</text>
</comment>
<reference evidence="10 11" key="1">
    <citation type="submission" date="2019-07" db="EMBL/GenBank/DDBJ databases">
        <title>Genomics analysis of Aphanomyces spp. identifies a new class of oomycete effector associated with host adaptation.</title>
        <authorList>
            <person name="Gaulin E."/>
        </authorList>
    </citation>
    <scope>NUCLEOTIDE SEQUENCE [LARGE SCALE GENOMIC DNA]</scope>
    <source>
        <strain evidence="10 11">ATCC 201684</strain>
    </source>
</reference>
<feature type="transmembrane region" description="Helical" evidence="8">
    <location>
        <begin position="213"/>
        <end position="234"/>
    </location>
</feature>
<feature type="transmembrane region" description="Helical" evidence="8">
    <location>
        <begin position="265"/>
        <end position="282"/>
    </location>
</feature>
<dbReference type="PANTHER" id="PTHR22911">
    <property type="entry name" value="ACYL-MALONYL CONDENSING ENZYME-RELATED"/>
    <property type="match status" value="1"/>
</dbReference>
<evidence type="ECO:0000256" key="1">
    <source>
        <dbReference type="ARBA" id="ARBA00004651"/>
    </source>
</evidence>
<comment type="subcellular location">
    <subcellularLocation>
        <location evidence="1">Cell membrane</location>
        <topology evidence="1">Multi-pass membrane protein</topology>
    </subcellularLocation>
</comment>
<dbReference type="InterPro" id="IPR037185">
    <property type="entry name" value="EmrE-like"/>
</dbReference>